<proteinExistence type="predicted"/>
<dbReference type="AlphaFoldDB" id="A0A563E3N7"/>
<accession>A0A563E3N7</accession>
<reference evidence="1 2" key="1">
    <citation type="submission" date="2019-05" db="EMBL/GenBank/DDBJ databases">
        <authorList>
            <person name="Lee S.D."/>
        </authorList>
    </citation>
    <scope>NUCLEOTIDE SEQUENCE [LARGE SCALE GENOMIC DNA]</scope>
    <source>
        <strain evidence="1 2">C5-26</strain>
    </source>
</reference>
<dbReference type="EMBL" id="VCQV01000009">
    <property type="protein sequence ID" value="TWP36842.1"/>
    <property type="molecule type" value="Genomic_DNA"/>
</dbReference>
<keyword evidence="2" id="KW-1185">Reference proteome</keyword>
<sequence>MTTFTPGRLITNDTELREHWVGLMGEEDFEKRSLWLIFVEHDQRVAPVVVPIDDIPMDPDDDTLAEVSTFIVRARDELGVASIPMLLSRPGTARMTDTDRRWARALASAFEDQQPQWPIHLATRQRVQVFAPDDLL</sequence>
<dbReference type="OrthoDB" id="5188445at2"/>
<dbReference type="RefSeq" id="WP_146316383.1">
    <property type="nucleotide sequence ID" value="NZ_VCQV01000009.1"/>
</dbReference>
<evidence type="ECO:0000313" key="1">
    <source>
        <dbReference type="EMBL" id="TWP36842.1"/>
    </source>
</evidence>
<comment type="caution">
    <text evidence="1">The sequence shown here is derived from an EMBL/GenBank/DDBJ whole genome shotgun (WGS) entry which is preliminary data.</text>
</comment>
<reference evidence="1 2" key="2">
    <citation type="submission" date="2019-08" db="EMBL/GenBank/DDBJ databases">
        <title>Jejuicoccus antrihumi gen. nov., sp. nov., a new member of the family Dermacoccaceae isolated from a cave.</title>
        <authorList>
            <person name="Schumann P."/>
            <person name="Kim I.S."/>
        </authorList>
    </citation>
    <scope>NUCLEOTIDE SEQUENCE [LARGE SCALE GENOMIC DNA]</scope>
    <source>
        <strain evidence="1 2">C5-26</strain>
    </source>
</reference>
<name>A0A563E3N7_9MICO</name>
<organism evidence="1 2">
    <name type="scientific">Leekyejoonella antrihumi</name>
    <dbReference type="NCBI Taxonomy" id="1660198"/>
    <lineage>
        <taxon>Bacteria</taxon>
        <taxon>Bacillati</taxon>
        <taxon>Actinomycetota</taxon>
        <taxon>Actinomycetes</taxon>
        <taxon>Micrococcales</taxon>
        <taxon>Dermacoccaceae</taxon>
        <taxon>Leekyejoonella</taxon>
    </lineage>
</organism>
<dbReference type="Proteomes" id="UP000320244">
    <property type="component" value="Unassembled WGS sequence"/>
</dbReference>
<evidence type="ECO:0000313" key="2">
    <source>
        <dbReference type="Proteomes" id="UP000320244"/>
    </source>
</evidence>
<gene>
    <name evidence="1" type="ORF">FGL98_08795</name>
</gene>
<protein>
    <submittedName>
        <fullName evidence="1">Uncharacterized protein</fullName>
    </submittedName>
</protein>